<dbReference type="PANTHER" id="PTHR33361">
    <property type="entry name" value="GLR0591 PROTEIN"/>
    <property type="match status" value="1"/>
</dbReference>
<feature type="chain" id="PRO_5046392357" evidence="1">
    <location>
        <begin position="28"/>
        <end position="616"/>
    </location>
</feature>
<feature type="signal peptide" evidence="1">
    <location>
        <begin position="1"/>
        <end position="27"/>
    </location>
</feature>
<reference evidence="2 3" key="1">
    <citation type="submission" date="2023-07" db="EMBL/GenBank/DDBJ databases">
        <title>Sorghum-associated microbial communities from plants grown in Nebraska, USA.</title>
        <authorList>
            <person name="Schachtman D."/>
        </authorList>
    </citation>
    <scope>NUCLEOTIDE SEQUENCE [LARGE SCALE GENOMIC DNA]</scope>
    <source>
        <strain evidence="2 3">DS1027</strain>
    </source>
</reference>
<dbReference type="PANTHER" id="PTHR33361:SF2">
    <property type="entry name" value="DUF885 DOMAIN-CONTAINING PROTEIN"/>
    <property type="match status" value="1"/>
</dbReference>
<name>A0ABU1MMN6_9SPHN</name>
<evidence type="ECO:0000313" key="3">
    <source>
        <dbReference type="Proteomes" id="UP001184150"/>
    </source>
</evidence>
<protein>
    <submittedName>
        <fullName evidence="2">Uncharacterized protein (DUF885 family)</fullName>
    </submittedName>
</protein>
<dbReference type="Proteomes" id="UP001184150">
    <property type="component" value="Unassembled WGS sequence"/>
</dbReference>
<comment type="caution">
    <text evidence="2">The sequence shown here is derived from an EMBL/GenBank/DDBJ whole genome shotgun (WGS) entry which is preliminary data.</text>
</comment>
<evidence type="ECO:0000256" key="1">
    <source>
        <dbReference type="SAM" id="SignalP"/>
    </source>
</evidence>
<dbReference type="RefSeq" id="WP_309805284.1">
    <property type="nucleotide sequence ID" value="NZ_JAVDRD010000005.1"/>
</dbReference>
<dbReference type="PROSITE" id="PS51318">
    <property type="entry name" value="TAT"/>
    <property type="match status" value="1"/>
</dbReference>
<keyword evidence="3" id="KW-1185">Reference proteome</keyword>
<dbReference type="Pfam" id="PF05960">
    <property type="entry name" value="DUF885"/>
    <property type="match status" value="1"/>
</dbReference>
<accession>A0ABU1MMN6</accession>
<proteinExistence type="predicted"/>
<keyword evidence="1" id="KW-0732">Signal</keyword>
<dbReference type="InterPro" id="IPR010281">
    <property type="entry name" value="DUF885"/>
</dbReference>
<organism evidence="2 3">
    <name type="scientific">Novosphingobium capsulatum</name>
    <dbReference type="NCBI Taxonomy" id="13688"/>
    <lineage>
        <taxon>Bacteria</taxon>
        <taxon>Pseudomonadati</taxon>
        <taxon>Pseudomonadota</taxon>
        <taxon>Alphaproteobacteria</taxon>
        <taxon>Sphingomonadales</taxon>
        <taxon>Sphingomonadaceae</taxon>
        <taxon>Novosphingobium</taxon>
    </lineage>
</organism>
<sequence length="616" mass="66913">MNRRHILKAGAASAGLAALSSLGTARAATTASTMPANDAASSSGEDRRLNALFDSMLADQLAHSPEMATGLGVDSGAHAGAKARLDDRSLHAWEDAKARTARDLAALRKIDAAKLTGNNRWNYASILYSTQLNDTMNRTFATVGSPYVVTQLTGCYQQIPDFLDSQHTIANAADADAYLSRLDAFATAIDQDSAAVRHDVAAGVVPPDFILAKALTQLKALRDVPAAQSNMVSSIVHRTAEQHIAGQWQARAEAIVAKRVQPALDRQIALMESLQPKAVHTAGVARLPKGEELYRLSLQSYTTSDMAPEEIHRTGLELIAQQSAQADAILKSQGYTQGTVGQRLRALYDDPKFRYPNTDEGKDKLLADLNRQVEAMEARLPQYFGTLPKTKLDIRRVPKATEAGAPGGYYQNGSLDGTRPGAYYINLRDTAEVPSWTLPTLTYHEGVPGHHLQLSLAQEAGLPTLRKIQFFSGYGEGWALYAEQLAVEMGVYENDPLGHVGQLHDSIFRAVRLVVDSGMHAKGWSREQAVKFYTDTIGDPETMAITEVERYCVWPGQACSYMLGKLDWLRLRAKARAALGSKFDIRTFHDAGLLPGAMPLPVLDQCIDGYIAAALA</sequence>
<dbReference type="InterPro" id="IPR006311">
    <property type="entry name" value="TAT_signal"/>
</dbReference>
<dbReference type="EMBL" id="JAVDRD010000005">
    <property type="protein sequence ID" value="MDR6511408.1"/>
    <property type="molecule type" value="Genomic_DNA"/>
</dbReference>
<evidence type="ECO:0000313" key="2">
    <source>
        <dbReference type="EMBL" id="MDR6511408.1"/>
    </source>
</evidence>
<gene>
    <name evidence="2" type="ORF">J2792_002280</name>
</gene>